<dbReference type="HOGENOM" id="CLU_021486_0_0_7"/>
<dbReference type="eggNOG" id="COG1260">
    <property type="taxonomic scope" value="Bacteria"/>
</dbReference>
<dbReference type="Pfam" id="PF07994">
    <property type="entry name" value="NAD_binding_5"/>
    <property type="match status" value="1"/>
</dbReference>
<dbReference type="InParanoid" id="A0LJ19"/>
<dbReference type="GO" id="GO:0004512">
    <property type="term" value="F:inositol-3-phosphate synthase activity"/>
    <property type="evidence" value="ECO:0007669"/>
    <property type="project" value="UniProtKB-EC"/>
</dbReference>
<proteinExistence type="inferred from homology"/>
<dbReference type="PANTHER" id="PTHR11510">
    <property type="entry name" value="MYO-INOSITOL-1 PHOSPHATE SYNTHASE"/>
    <property type="match status" value="1"/>
</dbReference>
<dbReference type="RefSeq" id="WP_011698591.1">
    <property type="nucleotide sequence ID" value="NC_008554.1"/>
</dbReference>
<sequence>MKEKSLRRKDQIIPPKGKLGVLIPGVGGAVSTTFIAGVELVRRGLAEPIGSLTQLGTIRLGKRFEHRAPKIKEFVPLTDPGQLVFGGWDLYEANGFEAAMYARVLSRDHLESIKDYLTGIVPMKAVFDRRFVRNLDGTHIKKGNSLRKHVEALKEDIGQFKAANGLERCIMIWCGSTEIHLKQEAIHQSIDALQRAIDANDSRIPPSMLYAVAALECGVPFINGAPNLTLDIPAMLELAEQANVPIAGKDFKTGQTLMKTILAPGLKSRMLGLEGWYSTNILGNRDGLVLDDKDSFKTKEESKLSVLEYILQPHLYPTLYKNYYHKVTINYYPPRGDNKEGWDCIDIFGWLGYPMQIKVDFLCRDSILAAPLILDLVLLTDLAQRVGMNGIQEWLSFYFKSPMHKESLYPEHDIFIQSMKLKNTLRYLMGEEQITHFGLDYYLNGEER</sequence>
<organism evidence="4 5">
    <name type="scientific">Syntrophobacter fumaroxidans (strain DSM 10017 / MPOB)</name>
    <dbReference type="NCBI Taxonomy" id="335543"/>
    <lineage>
        <taxon>Bacteria</taxon>
        <taxon>Pseudomonadati</taxon>
        <taxon>Thermodesulfobacteriota</taxon>
        <taxon>Syntrophobacteria</taxon>
        <taxon>Syntrophobacterales</taxon>
        <taxon>Syntrophobacteraceae</taxon>
        <taxon>Syntrophobacter</taxon>
    </lineage>
</organism>
<dbReference type="InterPro" id="IPR013021">
    <property type="entry name" value="Myo-inos-1-P_Synthase_GAPDH"/>
</dbReference>
<dbReference type="AlphaFoldDB" id="A0LJ19"/>
<name>A0LJ19_SYNFM</name>
<dbReference type="Gene3D" id="3.30.360.10">
    <property type="entry name" value="Dihydrodipicolinate Reductase, domain 2"/>
    <property type="match status" value="1"/>
</dbReference>
<evidence type="ECO:0000256" key="2">
    <source>
        <dbReference type="SAM" id="Phobius"/>
    </source>
</evidence>
<dbReference type="GO" id="GO:0008654">
    <property type="term" value="P:phospholipid biosynthetic process"/>
    <property type="evidence" value="ECO:0007669"/>
    <property type="project" value="InterPro"/>
</dbReference>
<dbReference type="STRING" id="335543.Sfum_1734"/>
<dbReference type="Proteomes" id="UP000001784">
    <property type="component" value="Chromosome"/>
</dbReference>
<evidence type="ECO:0000313" key="5">
    <source>
        <dbReference type="Proteomes" id="UP000001784"/>
    </source>
</evidence>
<dbReference type="InterPro" id="IPR002587">
    <property type="entry name" value="Myo-inos-1-P_Synthase"/>
</dbReference>
<dbReference type="SUPFAM" id="SSF51735">
    <property type="entry name" value="NAD(P)-binding Rossmann-fold domains"/>
    <property type="match status" value="1"/>
</dbReference>
<comment type="similarity">
    <text evidence="1">Belongs to the myo-inositol 1-phosphate synthase family.</text>
</comment>
<dbReference type="Pfam" id="PF01658">
    <property type="entry name" value="Inos-1-P_synth"/>
    <property type="match status" value="1"/>
</dbReference>
<feature type="transmembrane region" description="Helical" evidence="2">
    <location>
        <begin position="21"/>
        <end position="41"/>
    </location>
</feature>
<evidence type="ECO:0000259" key="3">
    <source>
        <dbReference type="Pfam" id="PF01658"/>
    </source>
</evidence>
<keyword evidence="4" id="KW-0413">Isomerase</keyword>
<accession>A0LJ19</accession>
<evidence type="ECO:0000256" key="1">
    <source>
        <dbReference type="ARBA" id="ARBA00010813"/>
    </source>
</evidence>
<keyword evidence="5" id="KW-1185">Reference proteome</keyword>
<dbReference type="EMBL" id="CP000478">
    <property type="protein sequence ID" value="ABK17421.1"/>
    <property type="molecule type" value="Genomic_DNA"/>
</dbReference>
<dbReference type="EC" id="5.5.1.4" evidence="4"/>
<keyword evidence="2" id="KW-0812">Transmembrane</keyword>
<dbReference type="KEGG" id="sfu:Sfum_1734"/>
<dbReference type="InterPro" id="IPR036291">
    <property type="entry name" value="NAD(P)-bd_dom_sf"/>
</dbReference>
<gene>
    <name evidence="4" type="ordered locus">Sfum_1734</name>
</gene>
<keyword evidence="2" id="KW-1133">Transmembrane helix</keyword>
<reference evidence="4 5" key="1">
    <citation type="submission" date="2006-10" db="EMBL/GenBank/DDBJ databases">
        <title>Complete sequence of Syntrophobacter fumaroxidans MPOB.</title>
        <authorList>
            <consortium name="US DOE Joint Genome Institute"/>
            <person name="Copeland A."/>
            <person name="Lucas S."/>
            <person name="Lapidus A."/>
            <person name="Barry K."/>
            <person name="Detter J.C."/>
            <person name="Glavina del Rio T."/>
            <person name="Hammon N."/>
            <person name="Israni S."/>
            <person name="Pitluck S."/>
            <person name="Goltsman E.G."/>
            <person name="Martinez M."/>
            <person name="Schmutz J."/>
            <person name="Larimer F."/>
            <person name="Land M."/>
            <person name="Hauser L."/>
            <person name="Kyrpides N."/>
            <person name="Kim E."/>
            <person name="Boone D.R."/>
            <person name="Brockman F."/>
            <person name="Culley D."/>
            <person name="Ferry J."/>
            <person name="Gunsalus R."/>
            <person name="McInerney M.J."/>
            <person name="Morrison M."/>
            <person name="Plugge C."/>
            <person name="Rohlin L."/>
            <person name="Scholten J."/>
            <person name="Sieber J."/>
            <person name="Stams A.J.M."/>
            <person name="Worm P."/>
            <person name="Henstra A.M."/>
            <person name="Richardson P."/>
        </authorList>
    </citation>
    <scope>NUCLEOTIDE SEQUENCE [LARGE SCALE GENOMIC DNA]</scope>
    <source>
        <strain evidence="5">DSM 10017 / MPOB</strain>
    </source>
</reference>
<protein>
    <submittedName>
        <fullName evidence="4">Inositol-3-phosphate synthase</fullName>
        <ecNumber evidence="4">5.5.1.4</ecNumber>
    </submittedName>
</protein>
<feature type="domain" description="Myo-inositol-1-phosphate synthase GAPDH-like" evidence="3">
    <location>
        <begin position="254"/>
        <end position="366"/>
    </location>
</feature>
<dbReference type="PIRSF" id="PIRSF015578">
    <property type="entry name" value="Myoinos-ppht_syn"/>
    <property type="match status" value="1"/>
</dbReference>
<dbReference type="SUPFAM" id="SSF55347">
    <property type="entry name" value="Glyceraldehyde-3-phosphate dehydrogenase-like, C-terminal domain"/>
    <property type="match status" value="1"/>
</dbReference>
<dbReference type="GO" id="GO:0006021">
    <property type="term" value="P:inositol biosynthetic process"/>
    <property type="evidence" value="ECO:0007669"/>
    <property type="project" value="InterPro"/>
</dbReference>
<evidence type="ECO:0000313" key="4">
    <source>
        <dbReference type="EMBL" id="ABK17421.1"/>
    </source>
</evidence>
<keyword evidence="2" id="KW-0472">Membrane</keyword>
<dbReference type="Gene3D" id="3.40.50.720">
    <property type="entry name" value="NAD(P)-binding Rossmann-like Domain"/>
    <property type="match status" value="1"/>
</dbReference>